<feature type="site" description="Positions MEP for the nucleophilic attack" evidence="7">
    <location>
        <position position="223"/>
    </location>
</feature>
<comment type="pathway">
    <text evidence="2 7">Isoprenoid biosynthesis; isopentenyl diphosphate biosynthesis via DXP pathway; isopentenyl diphosphate from 1-deoxy-D-xylulose 5-phosphate: step 2/6.</text>
</comment>
<evidence type="ECO:0000313" key="9">
    <source>
        <dbReference type="Proteomes" id="UP000222106"/>
    </source>
</evidence>
<dbReference type="InterPro" id="IPR001228">
    <property type="entry name" value="IspD"/>
</dbReference>
<dbReference type="Proteomes" id="UP000222106">
    <property type="component" value="Unassembled WGS sequence"/>
</dbReference>
<feature type="site" description="Positions MEP for the nucleophilic attack" evidence="7">
    <location>
        <position position="163"/>
    </location>
</feature>
<dbReference type="AlphaFoldDB" id="A0A2A9EKY8"/>
<dbReference type="OrthoDB" id="9802561at2"/>
<feature type="site" description="Transition state stabilizer" evidence="7">
    <location>
        <position position="22"/>
    </location>
</feature>
<organism evidence="8 9">
    <name type="scientific">Georgenia soli</name>
    <dbReference type="NCBI Taxonomy" id="638953"/>
    <lineage>
        <taxon>Bacteria</taxon>
        <taxon>Bacillati</taxon>
        <taxon>Actinomycetota</taxon>
        <taxon>Actinomycetes</taxon>
        <taxon>Micrococcales</taxon>
        <taxon>Bogoriellaceae</taxon>
        <taxon>Georgenia</taxon>
    </lineage>
</organism>
<keyword evidence="9" id="KW-1185">Reference proteome</keyword>
<dbReference type="PROSITE" id="PS01295">
    <property type="entry name" value="ISPD"/>
    <property type="match status" value="1"/>
</dbReference>
<sequence length="256" mass="25470">MTSAAVLTAAGSGTRLGHAVPKGLVELDGEPLVLRAARGLADAGCLGAVVVTVPAAEAATFATLFPAGTVPGTDVPVRVVPGGPTRQASVAAGLAALDPDVDVVLVHDAARCLTPPSLVRAVEGAVRAGHRAVVPALPVTDTVKRVGTAGVDGAAPVVATVDRSDLRAVQTPQGFDRALLDAAHAAGAHRAADEAVAVSDDAGLVEAVGERVWVVPGDERALKITTPRDLALATLLVRDAGVPSGAADDRAPVPRA</sequence>
<gene>
    <name evidence="7" type="primary">ispD</name>
    <name evidence="8" type="ORF">ATJ97_1698</name>
</gene>
<protein>
    <recommendedName>
        <fullName evidence="7">2-C-methyl-D-erythritol 4-phosphate cytidylyltransferase</fullName>
        <ecNumber evidence="7">2.7.7.60</ecNumber>
    </recommendedName>
    <alternativeName>
        <fullName evidence="7">4-diphosphocytidyl-2C-methyl-D-erythritol synthase</fullName>
    </alternativeName>
    <alternativeName>
        <fullName evidence="7">MEP cytidylyltransferase</fullName>
        <shortName evidence="7">MCT</shortName>
    </alternativeName>
</protein>
<comment type="similarity">
    <text evidence="3 7">Belongs to the IspD/TarI cytidylyltransferase family. IspD subfamily.</text>
</comment>
<dbReference type="InterPro" id="IPR050088">
    <property type="entry name" value="IspD/TarI_cytidylyltransf_bact"/>
</dbReference>
<dbReference type="InterPro" id="IPR018294">
    <property type="entry name" value="ISPD_synthase_CS"/>
</dbReference>
<dbReference type="PANTHER" id="PTHR32125">
    <property type="entry name" value="2-C-METHYL-D-ERYTHRITOL 4-PHOSPHATE CYTIDYLYLTRANSFERASE, CHLOROPLASTIC"/>
    <property type="match status" value="1"/>
</dbReference>
<evidence type="ECO:0000256" key="1">
    <source>
        <dbReference type="ARBA" id="ARBA00001282"/>
    </source>
</evidence>
<evidence type="ECO:0000256" key="6">
    <source>
        <dbReference type="ARBA" id="ARBA00023229"/>
    </source>
</evidence>
<dbReference type="InterPro" id="IPR029044">
    <property type="entry name" value="Nucleotide-diphossugar_trans"/>
</dbReference>
<dbReference type="GO" id="GO:0050518">
    <property type="term" value="F:2-C-methyl-D-erythritol 4-phosphate cytidylyltransferase activity"/>
    <property type="evidence" value="ECO:0007669"/>
    <property type="project" value="UniProtKB-UniRule"/>
</dbReference>
<name>A0A2A9EKY8_9MICO</name>
<dbReference type="HAMAP" id="MF_00108">
    <property type="entry name" value="IspD"/>
    <property type="match status" value="1"/>
</dbReference>
<dbReference type="FunFam" id="3.90.550.10:FF:000003">
    <property type="entry name" value="2-C-methyl-D-erythritol 4-phosphate cytidylyltransferase"/>
    <property type="match status" value="1"/>
</dbReference>
<evidence type="ECO:0000256" key="4">
    <source>
        <dbReference type="ARBA" id="ARBA00022679"/>
    </source>
</evidence>
<feature type="site" description="Transition state stabilizer" evidence="7">
    <location>
        <position position="15"/>
    </location>
</feature>
<evidence type="ECO:0000256" key="2">
    <source>
        <dbReference type="ARBA" id="ARBA00004787"/>
    </source>
</evidence>
<accession>A0A2A9EKY8</accession>
<reference evidence="8 9" key="1">
    <citation type="submission" date="2017-10" db="EMBL/GenBank/DDBJ databases">
        <title>Sequencing the genomes of 1000 actinobacteria strains.</title>
        <authorList>
            <person name="Klenk H.-P."/>
        </authorList>
    </citation>
    <scope>NUCLEOTIDE SEQUENCE [LARGE SCALE GENOMIC DNA]</scope>
    <source>
        <strain evidence="8 9">DSM 21838</strain>
    </source>
</reference>
<dbReference type="GO" id="GO:0019288">
    <property type="term" value="P:isopentenyl diphosphate biosynthetic process, methylerythritol 4-phosphate pathway"/>
    <property type="evidence" value="ECO:0007669"/>
    <property type="project" value="UniProtKB-UniRule"/>
</dbReference>
<evidence type="ECO:0000256" key="5">
    <source>
        <dbReference type="ARBA" id="ARBA00022695"/>
    </source>
</evidence>
<dbReference type="RefSeq" id="WP_098483348.1">
    <property type="nucleotide sequence ID" value="NZ_PDJI01000004.1"/>
</dbReference>
<comment type="function">
    <text evidence="7">Catalyzes the formation of 4-diphosphocytidyl-2-C-methyl-D-erythritol from CTP and 2-C-methyl-D-erythritol 4-phosphate (MEP).</text>
</comment>
<dbReference type="SUPFAM" id="SSF53448">
    <property type="entry name" value="Nucleotide-diphospho-sugar transferases"/>
    <property type="match status" value="1"/>
</dbReference>
<evidence type="ECO:0000313" key="8">
    <source>
        <dbReference type="EMBL" id="PFG39201.1"/>
    </source>
</evidence>
<dbReference type="Gene3D" id="3.90.550.10">
    <property type="entry name" value="Spore Coat Polysaccharide Biosynthesis Protein SpsA, Chain A"/>
    <property type="match status" value="1"/>
</dbReference>
<keyword evidence="4 7" id="KW-0808">Transferase</keyword>
<dbReference type="Pfam" id="PF01128">
    <property type="entry name" value="IspD"/>
    <property type="match status" value="1"/>
</dbReference>
<evidence type="ECO:0000256" key="7">
    <source>
        <dbReference type="HAMAP-Rule" id="MF_00108"/>
    </source>
</evidence>
<dbReference type="NCBIfam" id="TIGR00453">
    <property type="entry name" value="ispD"/>
    <property type="match status" value="1"/>
</dbReference>
<dbReference type="EC" id="2.7.7.60" evidence="7"/>
<dbReference type="EMBL" id="PDJI01000004">
    <property type="protein sequence ID" value="PFG39201.1"/>
    <property type="molecule type" value="Genomic_DNA"/>
</dbReference>
<keyword evidence="6 7" id="KW-0414">Isoprene biosynthesis</keyword>
<comment type="catalytic activity">
    <reaction evidence="1 7">
        <text>2-C-methyl-D-erythritol 4-phosphate + CTP + H(+) = 4-CDP-2-C-methyl-D-erythritol + diphosphate</text>
        <dbReference type="Rhea" id="RHEA:13429"/>
        <dbReference type="ChEBI" id="CHEBI:15378"/>
        <dbReference type="ChEBI" id="CHEBI:33019"/>
        <dbReference type="ChEBI" id="CHEBI:37563"/>
        <dbReference type="ChEBI" id="CHEBI:57823"/>
        <dbReference type="ChEBI" id="CHEBI:58262"/>
        <dbReference type="EC" id="2.7.7.60"/>
    </reaction>
</comment>
<dbReference type="UniPathway" id="UPA00056">
    <property type="reaction ID" value="UER00093"/>
</dbReference>
<evidence type="ECO:0000256" key="3">
    <source>
        <dbReference type="ARBA" id="ARBA00009789"/>
    </source>
</evidence>
<dbReference type="CDD" id="cd02516">
    <property type="entry name" value="CDP-ME_synthetase"/>
    <property type="match status" value="1"/>
</dbReference>
<keyword evidence="5 7" id="KW-0548">Nucleotidyltransferase</keyword>
<proteinExistence type="inferred from homology"/>
<dbReference type="PANTHER" id="PTHR32125:SF4">
    <property type="entry name" value="2-C-METHYL-D-ERYTHRITOL 4-PHOSPHATE CYTIDYLYLTRANSFERASE, CHLOROPLASTIC"/>
    <property type="match status" value="1"/>
</dbReference>
<dbReference type="InterPro" id="IPR034683">
    <property type="entry name" value="IspD/TarI"/>
</dbReference>
<comment type="caution">
    <text evidence="8">The sequence shown here is derived from an EMBL/GenBank/DDBJ whole genome shotgun (WGS) entry which is preliminary data.</text>
</comment>